<evidence type="ECO:0000313" key="1">
    <source>
        <dbReference type="EMBL" id="KAJ0020161.1"/>
    </source>
</evidence>
<name>A0ACC0XM98_9ROSI</name>
<reference evidence="2" key="1">
    <citation type="journal article" date="2023" name="G3 (Bethesda)">
        <title>Genome assembly and association tests identify interacting loci associated with vigor, precocity, and sex in interspecific pistachio rootstocks.</title>
        <authorList>
            <person name="Palmer W."/>
            <person name="Jacygrad E."/>
            <person name="Sagayaradj S."/>
            <person name="Cavanaugh K."/>
            <person name="Han R."/>
            <person name="Bertier L."/>
            <person name="Beede B."/>
            <person name="Kafkas S."/>
            <person name="Golino D."/>
            <person name="Preece J."/>
            <person name="Michelmore R."/>
        </authorList>
    </citation>
    <scope>NUCLEOTIDE SEQUENCE [LARGE SCALE GENOMIC DNA]</scope>
</reference>
<organism evidence="1 2">
    <name type="scientific">Pistacia integerrima</name>
    <dbReference type="NCBI Taxonomy" id="434235"/>
    <lineage>
        <taxon>Eukaryota</taxon>
        <taxon>Viridiplantae</taxon>
        <taxon>Streptophyta</taxon>
        <taxon>Embryophyta</taxon>
        <taxon>Tracheophyta</taxon>
        <taxon>Spermatophyta</taxon>
        <taxon>Magnoliopsida</taxon>
        <taxon>eudicotyledons</taxon>
        <taxon>Gunneridae</taxon>
        <taxon>Pentapetalae</taxon>
        <taxon>rosids</taxon>
        <taxon>malvids</taxon>
        <taxon>Sapindales</taxon>
        <taxon>Anacardiaceae</taxon>
        <taxon>Pistacia</taxon>
    </lineage>
</organism>
<dbReference type="EMBL" id="CM047746">
    <property type="protein sequence ID" value="KAJ0020161.1"/>
    <property type="molecule type" value="Genomic_DNA"/>
</dbReference>
<sequence length="31" mass="3776">MLWIERRLNFLYLKFGSSWLTGFLNRLFGPV</sequence>
<comment type="caution">
    <text evidence="1">The sequence shown here is derived from an EMBL/GenBank/DDBJ whole genome shotgun (WGS) entry which is preliminary data.</text>
</comment>
<protein>
    <submittedName>
        <fullName evidence="1">Uncharacterized protein</fullName>
    </submittedName>
</protein>
<keyword evidence="2" id="KW-1185">Reference proteome</keyword>
<gene>
    <name evidence="1" type="ORF">Pint_31058</name>
</gene>
<evidence type="ECO:0000313" key="2">
    <source>
        <dbReference type="Proteomes" id="UP001163603"/>
    </source>
</evidence>
<proteinExistence type="predicted"/>
<accession>A0ACC0XM98</accession>
<dbReference type="Proteomes" id="UP001163603">
    <property type="component" value="Chromosome 11"/>
</dbReference>